<dbReference type="SUPFAM" id="SSF51569">
    <property type="entry name" value="Aldolase"/>
    <property type="match status" value="1"/>
</dbReference>
<keyword evidence="6 7" id="KW-0704">Schiff base</keyword>
<proteinExistence type="inferred from homology"/>
<feature type="active site" description="Proton acceptor" evidence="7">
    <location>
        <position position="175"/>
    </location>
</feature>
<evidence type="ECO:0000313" key="8">
    <source>
        <dbReference type="EMBL" id="MFC3041087.1"/>
    </source>
</evidence>
<dbReference type="Pfam" id="PF00274">
    <property type="entry name" value="Glycolytic"/>
    <property type="match status" value="1"/>
</dbReference>
<keyword evidence="9" id="KW-1185">Reference proteome</keyword>
<dbReference type="EMBL" id="JBHRSA010000046">
    <property type="protein sequence ID" value="MFC3041087.1"/>
    <property type="molecule type" value="Genomic_DNA"/>
</dbReference>
<dbReference type="Gene3D" id="3.20.20.70">
    <property type="entry name" value="Aldolase class I"/>
    <property type="match status" value="1"/>
</dbReference>
<sequence length="296" mass="33161">MNTNHFETIKNGKGFIAALDQSGGSTPKALAAYGIPEDSYSGEKEMFDLVHEMRTRIITSPAFSSDHILGAILFEQTMDREIEGQYTADYLADKGIVPFLKVDKGLAGQENGVQVMKPINDLDETLRRANERNIFGTKMRSVIHEPNQEGIKTVVDQQFDIAKTILSADLVPIIEPEVDIHSENKEESEEMLKEEILQHLNKLSEEDNVMLKLTIPTKADLYKELIDHPRVVRVVALSGGYSRDEANEKLKENHGLIASFSRALADDLNADQSDEEFNKKLQQAVDTIYDASVNKK</sequence>
<dbReference type="RefSeq" id="WP_390273131.1">
    <property type="nucleotide sequence ID" value="NZ_JBHRSA010000046.1"/>
</dbReference>
<dbReference type="EC" id="4.1.2.13" evidence="7"/>
<name>A0ABV7CXM9_9BACI</name>
<evidence type="ECO:0000313" key="9">
    <source>
        <dbReference type="Proteomes" id="UP001595279"/>
    </source>
</evidence>
<dbReference type="NCBIfam" id="NF003784">
    <property type="entry name" value="PRK05377.1"/>
    <property type="match status" value="1"/>
</dbReference>
<dbReference type="InterPro" id="IPR013785">
    <property type="entry name" value="Aldolase_TIM"/>
</dbReference>
<comment type="similarity">
    <text evidence="3 7">Belongs to the class I fructose-bisphosphate aldolase family.</text>
</comment>
<keyword evidence="4 7" id="KW-0324">Glycolysis</keyword>
<evidence type="ECO:0000256" key="4">
    <source>
        <dbReference type="ARBA" id="ARBA00023152"/>
    </source>
</evidence>
<keyword evidence="5 7" id="KW-0456">Lyase</keyword>
<reference evidence="9" key="1">
    <citation type="journal article" date="2019" name="Int. J. Syst. Evol. Microbiol.">
        <title>The Global Catalogue of Microorganisms (GCM) 10K type strain sequencing project: providing services to taxonomists for standard genome sequencing and annotation.</title>
        <authorList>
            <consortium name="The Broad Institute Genomics Platform"/>
            <consortium name="The Broad Institute Genome Sequencing Center for Infectious Disease"/>
            <person name="Wu L."/>
            <person name="Ma J."/>
        </authorList>
    </citation>
    <scope>NUCLEOTIDE SEQUENCE [LARGE SCALE GENOMIC DNA]</scope>
    <source>
        <strain evidence="9">KCTC 13128</strain>
    </source>
</reference>
<organism evidence="8 9">
    <name type="scientific">Virgibacillus xinjiangensis</name>
    <dbReference type="NCBI Taxonomy" id="393090"/>
    <lineage>
        <taxon>Bacteria</taxon>
        <taxon>Bacillati</taxon>
        <taxon>Bacillota</taxon>
        <taxon>Bacilli</taxon>
        <taxon>Bacillales</taxon>
        <taxon>Bacillaceae</taxon>
        <taxon>Virgibacillus</taxon>
    </lineage>
</organism>
<feature type="active site" description="Schiff-base intermediate with dihydroxyacetone-P" evidence="7">
    <location>
        <position position="212"/>
    </location>
</feature>
<evidence type="ECO:0000256" key="2">
    <source>
        <dbReference type="ARBA" id="ARBA00004714"/>
    </source>
</evidence>
<evidence type="ECO:0000256" key="6">
    <source>
        <dbReference type="ARBA" id="ARBA00023270"/>
    </source>
</evidence>
<evidence type="ECO:0000256" key="7">
    <source>
        <dbReference type="HAMAP-Rule" id="MF_00729"/>
    </source>
</evidence>
<evidence type="ECO:0000256" key="3">
    <source>
        <dbReference type="ARBA" id="ARBA00010387"/>
    </source>
</evidence>
<dbReference type="InterPro" id="IPR000741">
    <property type="entry name" value="FBA_I"/>
</dbReference>
<dbReference type="InterPro" id="IPR023014">
    <property type="entry name" value="FBA_I_Gram+-type"/>
</dbReference>
<dbReference type="PANTHER" id="PTHR11627">
    <property type="entry name" value="FRUCTOSE-BISPHOSPHATE ALDOLASE"/>
    <property type="match status" value="1"/>
</dbReference>
<accession>A0ABV7CXM9</accession>
<evidence type="ECO:0000256" key="5">
    <source>
        <dbReference type="ARBA" id="ARBA00023239"/>
    </source>
</evidence>
<comment type="caution">
    <text evidence="8">The sequence shown here is derived from an EMBL/GenBank/DDBJ whole genome shotgun (WGS) entry which is preliminary data.</text>
</comment>
<dbReference type="HAMAP" id="MF_00729">
    <property type="entry name" value="FBP_aldolase_1"/>
    <property type="match status" value="1"/>
</dbReference>
<evidence type="ECO:0000256" key="1">
    <source>
        <dbReference type="ARBA" id="ARBA00000441"/>
    </source>
</evidence>
<comment type="pathway">
    <text evidence="2 7">Carbohydrate degradation; glycolysis; D-glyceraldehyde 3-phosphate and glycerone phosphate from D-glucose: step 4/4.</text>
</comment>
<dbReference type="Proteomes" id="UP001595279">
    <property type="component" value="Unassembled WGS sequence"/>
</dbReference>
<comment type="catalytic activity">
    <reaction evidence="1 7">
        <text>beta-D-fructose 1,6-bisphosphate = D-glyceraldehyde 3-phosphate + dihydroxyacetone phosphate</text>
        <dbReference type="Rhea" id="RHEA:14729"/>
        <dbReference type="ChEBI" id="CHEBI:32966"/>
        <dbReference type="ChEBI" id="CHEBI:57642"/>
        <dbReference type="ChEBI" id="CHEBI:59776"/>
        <dbReference type="EC" id="4.1.2.13"/>
    </reaction>
</comment>
<gene>
    <name evidence="7" type="primary">fda</name>
    <name evidence="8" type="ORF">ACFOGI_12640</name>
</gene>
<protein>
    <recommendedName>
        <fullName evidence="7">Fructose-bisphosphate aldolase class 1</fullName>
        <ecNumber evidence="7">4.1.2.13</ecNumber>
    </recommendedName>
    <alternativeName>
        <fullName evidence="7">Fructose-bisphosphate aldolase class I</fullName>
        <shortName evidence="7">FBP aldolase</shortName>
    </alternativeName>
</protein>